<organism evidence="3 4">
    <name type="scientific">Stigmatella ashevillensis</name>
    <dbReference type="NCBI Taxonomy" id="2995309"/>
    <lineage>
        <taxon>Bacteria</taxon>
        <taxon>Pseudomonadati</taxon>
        <taxon>Myxococcota</taxon>
        <taxon>Myxococcia</taxon>
        <taxon>Myxococcales</taxon>
        <taxon>Cystobacterineae</taxon>
        <taxon>Archangiaceae</taxon>
        <taxon>Stigmatella</taxon>
    </lineage>
</organism>
<dbReference type="RefSeq" id="WP_272142814.1">
    <property type="nucleotide sequence ID" value="NZ_JAQNDM010000002.1"/>
</dbReference>
<dbReference type="InterPro" id="IPR024983">
    <property type="entry name" value="CHAT_dom"/>
</dbReference>
<accession>A0ABT5DHS8</accession>
<dbReference type="EMBL" id="JAQNDM010000002">
    <property type="protein sequence ID" value="MDC0712678.1"/>
    <property type="molecule type" value="Genomic_DNA"/>
</dbReference>
<feature type="domain" description="CHAT" evidence="1">
    <location>
        <begin position="196"/>
        <end position="343"/>
    </location>
</feature>
<dbReference type="Pfam" id="PF12770">
    <property type="entry name" value="CHAT"/>
    <property type="match status" value="1"/>
</dbReference>
<keyword evidence="4" id="KW-1185">Reference proteome</keyword>
<evidence type="ECO:0000259" key="2">
    <source>
        <dbReference type="Pfam" id="PF18145"/>
    </source>
</evidence>
<evidence type="ECO:0000259" key="1">
    <source>
        <dbReference type="Pfam" id="PF12770"/>
    </source>
</evidence>
<dbReference type="Pfam" id="PF18145">
    <property type="entry name" value="SAVED"/>
    <property type="match status" value="1"/>
</dbReference>
<feature type="domain" description="SMODS-associated and fused to various effectors" evidence="2">
    <location>
        <begin position="444"/>
        <end position="626"/>
    </location>
</feature>
<evidence type="ECO:0000313" key="4">
    <source>
        <dbReference type="Proteomes" id="UP001221838"/>
    </source>
</evidence>
<dbReference type="NCBIfam" id="NF033611">
    <property type="entry name" value="SAVED"/>
    <property type="match status" value="2"/>
</dbReference>
<evidence type="ECO:0000313" key="3">
    <source>
        <dbReference type="EMBL" id="MDC0712678.1"/>
    </source>
</evidence>
<dbReference type="InterPro" id="IPR040836">
    <property type="entry name" value="SAVED"/>
</dbReference>
<comment type="caution">
    <text evidence="3">The sequence shown here is derived from an EMBL/GenBank/DDBJ whole genome shotgun (WGS) entry which is preliminary data.</text>
</comment>
<dbReference type="Proteomes" id="UP001221838">
    <property type="component" value="Unassembled WGS sequence"/>
</dbReference>
<reference evidence="3 4" key="1">
    <citation type="submission" date="2022-11" db="EMBL/GenBank/DDBJ databases">
        <title>Minimal conservation of predation-associated metabolite biosynthetic gene clusters underscores biosynthetic potential of Myxococcota including descriptions for ten novel species: Archangium lansinium sp. nov., Myxococcus landrumus sp. nov., Nannocystis bai.</title>
        <authorList>
            <person name="Ahearne A."/>
            <person name="Stevens C."/>
            <person name="Dowd S."/>
        </authorList>
    </citation>
    <scope>NUCLEOTIDE SEQUENCE [LARGE SCALE GENOMIC DNA]</scope>
    <source>
        <strain evidence="3 4">NCWAL01</strain>
    </source>
</reference>
<name>A0ABT5DHS8_9BACT</name>
<proteinExistence type="predicted"/>
<gene>
    <name evidence="3" type="ORF">POL68_29720</name>
</gene>
<protein>
    <submittedName>
        <fullName evidence="3">SAVED domain-containing protein</fullName>
    </submittedName>
</protein>
<sequence>MTIELGRSKDPNKPHVFDGKPQAYVARGDHGKLGVASFPWDEVRELDDEFERLTPASAARERMGEILRRFLEQVLTELDGWASIEKKLLQAEHSQAPMLLRMRFSAAELFSLPWALTTLSTARSLGAIQPYVLQFEWASNRVNSKASPGHARVLFAWSDGGGDVEADLHIAAMKRACPDFDPLEDGCANVTIPGLREKLEKARKDGKPYRIIHFLCHGKELPDGTYGLSWKVPGRLEREDIVDVRRLNDMLGPFIEDLQMVVLSACHGGNPGRPGEMFGGVAHYLHRLGIPSVIASQRPLSLHGSIQMTEAFHKALCQHHACVQEAYQAAHGSLLDSSLDWASLQLFVVPQDAKQAPGQYVLFSPGTALPDNLKPELAVAYEVNFNIPPAFMEDALVERTGANPDVIVLRPLGKVREDLPATKKEWRQALKQADALVDKLGRVATRLHLFARAPLPLMFHLGWRLSQMKFLAYQYQRTGCDDWACGYDSGRPASTQQLFFRDYTLPSAEDCKAEEGRVALTIEATLAMGQEELTRWLGSEQPSTLVRLMAADGPSHTAVRGPEDAARAVKEFRSCLDRIGKIPGVKEVWLAMACPASLAAALGRGYNPKAQRRLKLFNFRMNEGYVEVPWNGGVNS</sequence>